<dbReference type="AlphaFoldDB" id="A0A6I6K1V2"/>
<keyword evidence="3" id="KW-1185">Reference proteome</keyword>
<evidence type="ECO:0000256" key="1">
    <source>
        <dbReference type="SAM" id="Coils"/>
    </source>
</evidence>
<organism evidence="2 3">
    <name type="scientific">Maribellus comscasis</name>
    <dbReference type="NCBI Taxonomy" id="2681766"/>
    <lineage>
        <taxon>Bacteria</taxon>
        <taxon>Pseudomonadati</taxon>
        <taxon>Bacteroidota</taxon>
        <taxon>Bacteroidia</taxon>
        <taxon>Marinilabiliales</taxon>
        <taxon>Prolixibacteraceae</taxon>
        <taxon>Maribellus</taxon>
    </lineage>
</organism>
<sequence>MIELLKKGILTGIGFGLLTKDKIQDLVKKTAEEAKLSEEEARKLADELLKQSEEAKQNLDKKIDERIKKYIDSLGLATKKDVDKIYKELRKMRETPE</sequence>
<accession>A0A6I6K1V2</accession>
<dbReference type="EMBL" id="CP046401">
    <property type="protein sequence ID" value="QGY46422.1"/>
    <property type="molecule type" value="Genomic_DNA"/>
</dbReference>
<keyword evidence="1" id="KW-0175">Coiled coil</keyword>
<proteinExistence type="predicted"/>
<evidence type="ECO:0000313" key="3">
    <source>
        <dbReference type="Proteomes" id="UP000428260"/>
    </source>
</evidence>
<evidence type="ECO:0008006" key="4">
    <source>
        <dbReference type="Google" id="ProtNLM"/>
    </source>
</evidence>
<feature type="coiled-coil region" evidence="1">
    <location>
        <begin position="20"/>
        <end position="69"/>
    </location>
</feature>
<reference evidence="2 3" key="1">
    <citation type="submission" date="2019-11" db="EMBL/GenBank/DDBJ databases">
        <authorList>
            <person name="Zheng R.K."/>
            <person name="Sun C.M."/>
        </authorList>
    </citation>
    <scope>NUCLEOTIDE SEQUENCE [LARGE SCALE GENOMIC DNA]</scope>
    <source>
        <strain evidence="2 3">WC007</strain>
    </source>
</reference>
<dbReference type="Proteomes" id="UP000428260">
    <property type="component" value="Chromosome"/>
</dbReference>
<gene>
    <name evidence="2" type="ORF">GM418_22990</name>
</gene>
<evidence type="ECO:0000313" key="2">
    <source>
        <dbReference type="EMBL" id="QGY46422.1"/>
    </source>
</evidence>
<dbReference type="RefSeq" id="WP_158869556.1">
    <property type="nucleotide sequence ID" value="NZ_CP046401.1"/>
</dbReference>
<protein>
    <recommendedName>
        <fullName evidence="4">Polyhydroxyalkanoate synthesis regulator</fullName>
    </recommendedName>
</protein>
<dbReference type="KEGG" id="mcos:GM418_22990"/>
<name>A0A6I6K1V2_9BACT</name>